<keyword evidence="6 9" id="KW-0418">Kinase</keyword>
<dbReference type="PRINTS" id="PR00471">
    <property type="entry name" value="ACETATEKNASE"/>
</dbReference>
<evidence type="ECO:0000256" key="6">
    <source>
        <dbReference type="ARBA" id="ARBA00022777"/>
    </source>
</evidence>
<evidence type="ECO:0000256" key="7">
    <source>
        <dbReference type="ARBA" id="ARBA00022840"/>
    </source>
</evidence>
<dbReference type="PANTHER" id="PTHR21060:SF21">
    <property type="entry name" value="ACETATE KINASE"/>
    <property type="match status" value="1"/>
</dbReference>
<dbReference type="GO" id="GO:0006083">
    <property type="term" value="P:acetate metabolic process"/>
    <property type="evidence" value="ECO:0007669"/>
    <property type="project" value="TreeGrafter"/>
</dbReference>
<keyword evidence="2 9" id="KW-0963">Cytoplasm</keyword>
<evidence type="ECO:0000256" key="2">
    <source>
        <dbReference type="ARBA" id="ARBA00022490"/>
    </source>
</evidence>
<proteinExistence type="inferred from homology"/>
<name>A0A7W5Z708_9HYPH</name>
<feature type="binding site" evidence="9">
    <location>
        <position position="94"/>
    </location>
    <ligand>
        <name>substrate</name>
    </ligand>
</feature>
<evidence type="ECO:0000256" key="8">
    <source>
        <dbReference type="ARBA" id="ARBA00022842"/>
    </source>
</evidence>
<dbReference type="GO" id="GO:0005829">
    <property type="term" value="C:cytosol"/>
    <property type="evidence" value="ECO:0007669"/>
    <property type="project" value="TreeGrafter"/>
</dbReference>
<dbReference type="PANTHER" id="PTHR21060">
    <property type="entry name" value="ACETATE KINASE"/>
    <property type="match status" value="1"/>
</dbReference>
<dbReference type="InterPro" id="IPR043129">
    <property type="entry name" value="ATPase_NBD"/>
</dbReference>
<evidence type="ECO:0000256" key="1">
    <source>
        <dbReference type="ARBA" id="ARBA00008748"/>
    </source>
</evidence>
<dbReference type="Pfam" id="PF00871">
    <property type="entry name" value="Acetate_kinase"/>
    <property type="match status" value="1"/>
</dbReference>
<dbReference type="GO" id="GO:0000287">
    <property type="term" value="F:magnesium ion binding"/>
    <property type="evidence" value="ECO:0007669"/>
    <property type="project" value="UniProtKB-UniRule"/>
</dbReference>
<keyword evidence="8 9" id="KW-0460">Magnesium</keyword>
<dbReference type="GO" id="GO:0006085">
    <property type="term" value="P:acetyl-CoA biosynthetic process"/>
    <property type="evidence" value="ECO:0007669"/>
    <property type="project" value="UniProtKB-UniRule"/>
</dbReference>
<keyword evidence="5 9" id="KW-0547">Nucleotide-binding</keyword>
<comment type="caution">
    <text evidence="11">The sequence shown here is derived from an EMBL/GenBank/DDBJ whole genome shotgun (WGS) entry which is preliminary data.</text>
</comment>
<feature type="binding site" evidence="9">
    <location>
        <begin position="327"/>
        <end position="331"/>
    </location>
    <ligand>
        <name>ATP</name>
        <dbReference type="ChEBI" id="CHEBI:30616"/>
    </ligand>
</feature>
<evidence type="ECO:0000256" key="3">
    <source>
        <dbReference type="ARBA" id="ARBA00022679"/>
    </source>
</evidence>
<comment type="caution">
    <text evidence="9">Lacks conserved residue(s) required for the propagation of feature annotation.</text>
</comment>
<dbReference type="EMBL" id="JACICC010000007">
    <property type="protein sequence ID" value="MBB3810676.1"/>
    <property type="molecule type" value="Genomic_DNA"/>
</dbReference>
<dbReference type="GO" id="GO:0005524">
    <property type="term" value="F:ATP binding"/>
    <property type="evidence" value="ECO:0007669"/>
    <property type="project" value="UniProtKB-KW"/>
</dbReference>
<dbReference type="PROSITE" id="PS01075">
    <property type="entry name" value="ACETATE_KINASE_1"/>
    <property type="match status" value="1"/>
</dbReference>
<dbReference type="GO" id="GO:0008776">
    <property type="term" value="F:acetate kinase activity"/>
    <property type="evidence" value="ECO:0007669"/>
    <property type="project" value="UniProtKB-UniRule"/>
</dbReference>
<reference evidence="11 12" key="1">
    <citation type="submission" date="2020-08" db="EMBL/GenBank/DDBJ databases">
        <title>Genomic Encyclopedia of Type Strains, Phase IV (KMG-IV): sequencing the most valuable type-strain genomes for metagenomic binning, comparative biology and taxonomic classification.</title>
        <authorList>
            <person name="Goeker M."/>
        </authorList>
    </citation>
    <scope>NUCLEOTIDE SEQUENCE [LARGE SCALE GENOMIC DNA]</scope>
    <source>
        <strain evidence="11 12">DSM 28760</strain>
    </source>
</reference>
<dbReference type="SUPFAM" id="SSF53067">
    <property type="entry name" value="Actin-like ATPase domain"/>
    <property type="match status" value="2"/>
</dbReference>
<comment type="similarity">
    <text evidence="1 9 10">Belongs to the acetokinase family.</text>
</comment>
<dbReference type="InterPro" id="IPR000890">
    <property type="entry name" value="Aliphatic_acid_kin_short-chain"/>
</dbReference>
<dbReference type="InterPro" id="IPR004372">
    <property type="entry name" value="Ac/propionate_kinase"/>
</dbReference>
<dbReference type="PROSITE" id="PS01076">
    <property type="entry name" value="ACETATE_KINASE_2"/>
    <property type="match status" value="1"/>
</dbReference>
<dbReference type="PIRSF" id="PIRSF000722">
    <property type="entry name" value="Acetate_prop_kin"/>
    <property type="match status" value="1"/>
</dbReference>
<evidence type="ECO:0000256" key="5">
    <source>
        <dbReference type="ARBA" id="ARBA00022741"/>
    </source>
</evidence>
<feature type="binding site" evidence="9">
    <location>
        <position position="378"/>
    </location>
    <ligand>
        <name>Mg(2+)</name>
        <dbReference type="ChEBI" id="CHEBI:18420"/>
    </ligand>
</feature>
<feature type="site" description="Transition state stabilizer" evidence="9">
    <location>
        <position position="240"/>
    </location>
</feature>
<dbReference type="RefSeq" id="WP_183753848.1">
    <property type="nucleotide sequence ID" value="NZ_JACICC010000007.1"/>
</dbReference>
<keyword evidence="7 9" id="KW-0067">ATP-binding</keyword>
<comment type="catalytic activity">
    <reaction evidence="9">
        <text>acetate + ATP = acetyl phosphate + ADP</text>
        <dbReference type="Rhea" id="RHEA:11352"/>
        <dbReference type="ChEBI" id="CHEBI:22191"/>
        <dbReference type="ChEBI" id="CHEBI:30089"/>
        <dbReference type="ChEBI" id="CHEBI:30616"/>
        <dbReference type="ChEBI" id="CHEBI:456216"/>
        <dbReference type="EC" id="2.7.2.1"/>
    </reaction>
</comment>
<dbReference type="EC" id="2.7.2.1" evidence="9"/>
<comment type="subcellular location">
    <subcellularLocation>
        <location evidence="9">Cytoplasm</location>
    </subcellularLocation>
</comment>
<gene>
    <name evidence="9" type="primary">ackA</name>
    <name evidence="11" type="ORF">FHS81_002778</name>
</gene>
<feature type="active site" description="Proton donor/acceptor" evidence="9">
    <location>
        <position position="151"/>
    </location>
</feature>
<evidence type="ECO:0000256" key="10">
    <source>
        <dbReference type="RuleBase" id="RU003835"/>
    </source>
</evidence>
<dbReference type="InterPro" id="IPR023865">
    <property type="entry name" value="Aliphatic_acid_kinase_CS"/>
</dbReference>
<evidence type="ECO:0000256" key="4">
    <source>
        <dbReference type="ARBA" id="ARBA00022723"/>
    </source>
</evidence>
<feature type="binding site" evidence="9">
    <location>
        <position position="9"/>
    </location>
    <ligand>
        <name>Mg(2+)</name>
        <dbReference type="ChEBI" id="CHEBI:18420"/>
    </ligand>
</feature>
<dbReference type="HAMAP" id="MF_00020">
    <property type="entry name" value="Acetate_kinase"/>
    <property type="match status" value="1"/>
</dbReference>
<accession>A0A7W5Z708</accession>
<keyword evidence="3 9" id="KW-0808">Transferase</keyword>
<comment type="function">
    <text evidence="9">Catalyzes the formation of acetyl phosphate from acetate and ATP. Can also catalyze the reverse reaction.</text>
</comment>
<comment type="pathway">
    <text evidence="9">Metabolic intermediate biosynthesis; acetyl-CoA biosynthesis; acetyl-CoA from acetate: step 1/2.</text>
</comment>
<dbReference type="Gene3D" id="3.30.420.40">
    <property type="match status" value="2"/>
</dbReference>
<keyword evidence="4 9" id="KW-0479">Metal-binding</keyword>
<protein>
    <recommendedName>
        <fullName evidence="9">Acetate kinase</fullName>
        <ecNumber evidence="9">2.7.2.1</ecNumber>
    </recommendedName>
    <alternativeName>
        <fullName evidence="9">Acetokinase</fullName>
    </alternativeName>
</protein>
<sequence length="394" mass="42555">MTDAIIVINSGSTSLKFGIYELDADKTLPLIITGGIDNMSTQPHFIAKTADGKPIDAKEWGDHQPMDHKKALTFIIDWLKGHEKQIEVKAAGHRVVLGGTRFAQPTVLTAEIIDYLDDLKRMEPSHQAYEVLGARAVAEVFPGLPQVAVFDSSFHRTMPEVAQIYALPKKARDTGVRHWGYHGISYDYIHRQVPKHAPDARRVIVGHLGGGASVCAILDGKSIETSMAFAGLTGLPMSTRSGDVPADVLFYLVRSGAYDIESLEKALYADGGLLGLSGISGDMQELQASADPNAKLAVDYFVYVLVKTIGAYTALLGGLDALVFTAGIGENSSIVRAAVVEKLEWLGLKIDSAANNANNIEISTPDSKVKVLVIPTNEELMIAHHTFELTHNNA</sequence>
<evidence type="ECO:0000313" key="11">
    <source>
        <dbReference type="EMBL" id="MBB3810676.1"/>
    </source>
</evidence>
<organism evidence="11 12">
    <name type="scientific">Pseudochelatococcus contaminans</name>
    <dbReference type="NCBI Taxonomy" id="1538103"/>
    <lineage>
        <taxon>Bacteria</taxon>
        <taxon>Pseudomonadati</taxon>
        <taxon>Pseudomonadota</taxon>
        <taxon>Alphaproteobacteria</taxon>
        <taxon>Hyphomicrobiales</taxon>
        <taxon>Chelatococcaceae</taxon>
        <taxon>Pseudochelatococcus</taxon>
    </lineage>
</organism>
<feature type="site" description="Transition state stabilizer" evidence="9">
    <location>
        <position position="182"/>
    </location>
</feature>
<comment type="cofactor">
    <cofactor evidence="9">
        <name>Mg(2+)</name>
        <dbReference type="ChEBI" id="CHEBI:18420"/>
    </cofactor>
    <cofactor evidence="9">
        <name>Mn(2+)</name>
        <dbReference type="ChEBI" id="CHEBI:29035"/>
    </cofactor>
    <text evidence="9">Mg(2+). Can also accept Mn(2+).</text>
</comment>
<evidence type="ECO:0000256" key="9">
    <source>
        <dbReference type="HAMAP-Rule" id="MF_00020"/>
    </source>
</evidence>
<evidence type="ECO:0000313" key="12">
    <source>
        <dbReference type="Proteomes" id="UP000537592"/>
    </source>
</evidence>
<comment type="subunit">
    <text evidence="9">Homodimer.</text>
</comment>
<dbReference type="UniPathway" id="UPA00340">
    <property type="reaction ID" value="UER00458"/>
</dbReference>
<keyword evidence="12" id="KW-1185">Reference proteome</keyword>
<dbReference type="Proteomes" id="UP000537592">
    <property type="component" value="Unassembled WGS sequence"/>
</dbReference>
<feature type="binding site" evidence="9">
    <location>
        <position position="16"/>
    </location>
    <ligand>
        <name>ATP</name>
        <dbReference type="ChEBI" id="CHEBI:30616"/>
    </ligand>
</feature>
<feature type="binding site" evidence="9">
    <location>
        <begin position="207"/>
        <end position="211"/>
    </location>
    <ligand>
        <name>ATP</name>
        <dbReference type="ChEBI" id="CHEBI:30616"/>
    </ligand>
</feature>
<dbReference type="NCBIfam" id="TIGR00016">
    <property type="entry name" value="ackA"/>
    <property type="match status" value="1"/>
</dbReference>
<dbReference type="AlphaFoldDB" id="A0A7W5Z708"/>